<protein>
    <submittedName>
        <fullName evidence="1">Uncharacterized protein</fullName>
    </submittedName>
</protein>
<evidence type="ECO:0000313" key="2">
    <source>
        <dbReference type="Proteomes" id="UP000238563"/>
    </source>
</evidence>
<sequence>MTSISSATNVASLILQQSADLLSSQESRRSRADNLVAIANGVAGDEASSANPLTGQARSKVFESMFGANSRPSINQIKIELFERTGEALNVDESKYATKTDYFKAVKIAFLALKLHQGGEKIIDGLEEGLGLKDLGLSLETVINAMGNPDGEDDRKVTEALEKKFGAQNNAYSGKRAGPVHINDAGIYGISLP</sequence>
<dbReference type="RefSeq" id="WP_105732956.1">
    <property type="nucleotide sequence ID" value="NZ_PVBT01000001.1"/>
</dbReference>
<proteinExistence type="predicted"/>
<organism evidence="1 2">
    <name type="scientific">Phyllobacterium myrsinacearum</name>
    <dbReference type="NCBI Taxonomy" id="28101"/>
    <lineage>
        <taxon>Bacteria</taxon>
        <taxon>Pseudomonadati</taxon>
        <taxon>Pseudomonadota</taxon>
        <taxon>Alphaproteobacteria</taxon>
        <taxon>Hyphomicrobiales</taxon>
        <taxon>Phyllobacteriaceae</taxon>
        <taxon>Phyllobacterium</taxon>
    </lineage>
</organism>
<dbReference type="AlphaFoldDB" id="A0A2S9JZG1"/>
<reference evidence="1 2" key="1">
    <citation type="submission" date="2018-02" db="EMBL/GenBank/DDBJ databases">
        <title>The draft genome of Phyllobacterium myrsinacearum DSM5892.</title>
        <authorList>
            <person name="Li L."/>
            <person name="Liu L."/>
            <person name="Zhang X."/>
            <person name="Wang T."/>
        </authorList>
    </citation>
    <scope>NUCLEOTIDE SEQUENCE [LARGE SCALE GENOMIC DNA]</scope>
    <source>
        <strain evidence="1 2">DSM 5892</strain>
    </source>
</reference>
<comment type="caution">
    <text evidence="1">The sequence shown here is derived from an EMBL/GenBank/DDBJ whole genome shotgun (WGS) entry which is preliminary data.</text>
</comment>
<accession>A0A2S9JZG1</accession>
<name>A0A2S9JZG1_9HYPH</name>
<dbReference type="EMBL" id="PVBT01000001">
    <property type="protein sequence ID" value="PRD58728.1"/>
    <property type="molecule type" value="Genomic_DNA"/>
</dbReference>
<evidence type="ECO:0000313" key="1">
    <source>
        <dbReference type="EMBL" id="PRD58728.1"/>
    </source>
</evidence>
<gene>
    <name evidence="1" type="ORF">C5750_06500</name>
</gene>
<dbReference type="Proteomes" id="UP000238563">
    <property type="component" value="Unassembled WGS sequence"/>
</dbReference>
<keyword evidence="2" id="KW-1185">Reference proteome</keyword>